<protein>
    <submittedName>
        <fullName evidence="1">Uncharacterized protein</fullName>
    </submittedName>
</protein>
<name>A0A5K7XG74_9BACT</name>
<dbReference type="EMBL" id="AP021861">
    <property type="protein sequence ID" value="BBO35057.1"/>
    <property type="molecule type" value="Genomic_DNA"/>
</dbReference>
<dbReference type="AlphaFoldDB" id="A0A5K7XG74"/>
<evidence type="ECO:0000313" key="2">
    <source>
        <dbReference type="Proteomes" id="UP000326837"/>
    </source>
</evidence>
<organism evidence="1 2">
    <name type="scientific">Lacipirellula parvula</name>
    <dbReference type="NCBI Taxonomy" id="2650471"/>
    <lineage>
        <taxon>Bacteria</taxon>
        <taxon>Pseudomonadati</taxon>
        <taxon>Planctomycetota</taxon>
        <taxon>Planctomycetia</taxon>
        <taxon>Pirellulales</taxon>
        <taxon>Lacipirellulaceae</taxon>
        <taxon>Lacipirellula</taxon>
    </lineage>
</organism>
<evidence type="ECO:0000313" key="1">
    <source>
        <dbReference type="EMBL" id="BBO35057.1"/>
    </source>
</evidence>
<proteinExistence type="predicted"/>
<reference evidence="2" key="1">
    <citation type="submission" date="2019-10" db="EMBL/GenBank/DDBJ databases">
        <title>Lacipirellula parvula gen. nov., sp. nov., representing a lineage of planctomycetes widespread in freshwater anoxic habitats, and description of the family Lacipirellulaceae.</title>
        <authorList>
            <person name="Dedysh S.N."/>
            <person name="Kulichevskaya I.S."/>
            <person name="Beletsky A.V."/>
            <person name="Rakitin A.L."/>
            <person name="Mardanov A.V."/>
            <person name="Ivanova A.A."/>
            <person name="Saltykova V.X."/>
            <person name="Rijpstra W.I.C."/>
            <person name="Sinninghe Damste J.S."/>
            <person name="Ravin N.V."/>
        </authorList>
    </citation>
    <scope>NUCLEOTIDE SEQUENCE [LARGE SCALE GENOMIC DNA]</scope>
    <source>
        <strain evidence="2">PX69</strain>
    </source>
</reference>
<sequence length="91" mass="9913">MGGTQELLLFNRQGRQERQGKYEGLLNHDGTTNTTEAGSASLPISCFIFAPLRLCVRSFLQKQKAHAKARRRKGDYGKAGFFLGALGVLGG</sequence>
<dbReference type="Proteomes" id="UP000326837">
    <property type="component" value="Chromosome"/>
</dbReference>
<dbReference type="KEGG" id="lpav:PLANPX_4669"/>
<keyword evidence="2" id="KW-1185">Reference proteome</keyword>
<gene>
    <name evidence="1" type="ORF">PLANPX_4669</name>
</gene>
<accession>A0A5K7XG74</accession>